<dbReference type="InterPro" id="IPR001878">
    <property type="entry name" value="Znf_CCHC"/>
</dbReference>
<evidence type="ECO:0000313" key="3">
    <source>
        <dbReference type="EnsemblMetazoa" id="ISCW015264-PA"/>
    </source>
</evidence>
<dbReference type="EnsemblMetazoa" id="ISCW015264-RA">
    <property type="protein sequence ID" value="ISCW015264-PA"/>
    <property type="gene ID" value="ISCW015264"/>
</dbReference>
<dbReference type="PaxDb" id="6945-B7QNE3"/>
<dbReference type="GO" id="GO:0003676">
    <property type="term" value="F:nucleic acid binding"/>
    <property type="evidence" value="ECO:0007669"/>
    <property type="project" value="InterPro"/>
</dbReference>
<accession>B7QNE3</accession>
<feature type="domain" description="CCHC-type" evidence="1">
    <location>
        <begin position="41"/>
        <end position="57"/>
    </location>
</feature>
<dbReference type="VEuPathDB" id="VectorBase:ISCW015264"/>
<feature type="domain" description="CCHC-type" evidence="1">
    <location>
        <begin position="21"/>
        <end position="37"/>
    </location>
</feature>
<dbReference type="AlphaFoldDB" id="B7QNE3"/>
<sequence length="71" mass="8346">EPPQREPPPYRLSEWESGGDNCWFCGRRYHPREVCPALHSQCFRCTKMGHFAVVCRSRQSPPTSFPRDQRP</sequence>
<evidence type="ECO:0000313" key="2">
    <source>
        <dbReference type="EMBL" id="EEC20365.1"/>
    </source>
</evidence>
<dbReference type="InParanoid" id="B7QNE3"/>
<feature type="non-terminal residue" evidence="2">
    <location>
        <position position="71"/>
    </location>
</feature>
<name>B7QNE3_IXOSC</name>
<dbReference type="GO" id="GO:0008270">
    <property type="term" value="F:zinc ion binding"/>
    <property type="evidence" value="ECO:0007669"/>
    <property type="project" value="InterPro"/>
</dbReference>
<dbReference type="Gene3D" id="4.10.60.10">
    <property type="entry name" value="Zinc finger, CCHC-type"/>
    <property type="match status" value="1"/>
</dbReference>
<dbReference type="EMBL" id="DS978457">
    <property type="protein sequence ID" value="EEC20365.1"/>
    <property type="molecule type" value="Genomic_DNA"/>
</dbReference>
<protein>
    <recommendedName>
        <fullName evidence="1">CCHC-type domain-containing protein</fullName>
    </recommendedName>
</protein>
<dbReference type="HOGENOM" id="CLU_2747345_0_0_1"/>
<dbReference type="SMART" id="SM00343">
    <property type="entry name" value="ZnF_C2HC"/>
    <property type="match status" value="2"/>
</dbReference>
<organism>
    <name type="scientific">Ixodes scapularis</name>
    <name type="common">Black-legged tick</name>
    <name type="synonym">Deer tick</name>
    <dbReference type="NCBI Taxonomy" id="6945"/>
    <lineage>
        <taxon>Eukaryota</taxon>
        <taxon>Metazoa</taxon>
        <taxon>Ecdysozoa</taxon>
        <taxon>Arthropoda</taxon>
        <taxon>Chelicerata</taxon>
        <taxon>Arachnida</taxon>
        <taxon>Acari</taxon>
        <taxon>Parasitiformes</taxon>
        <taxon>Ixodida</taxon>
        <taxon>Ixodoidea</taxon>
        <taxon>Ixodidae</taxon>
        <taxon>Ixodinae</taxon>
        <taxon>Ixodes</taxon>
    </lineage>
</organism>
<reference evidence="2 4" key="1">
    <citation type="submission" date="2008-03" db="EMBL/GenBank/DDBJ databases">
        <title>Annotation of Ixodes scapularis.</title>
        <authorList>
            <consortium name="Ixodes scapularis Genome Project Consortium"/>
            <person name="Caler E."/>
            <person name="Hannick L.I."/>
            <person name="Bidwell S."/>
            <person name="Joardar V."/>
            <person name="Thiagarajan M."/>
            <person name="Amedeo P."/>
            <person name="Galinsky K.J."/>
            <person name="Schobel S."/>
            <person name="Inman J."/>
            <person name="Hostetler J."/>
            <person name="Miller J."/>
            <person name="Hammond M."/>
            <person name="Megy K."/>
            <person name="Lawson D."/>
            <person name="Kodira C."/>
            <person name="Sutton G."/>
            <person name="Meyer J."/>
            <person name="Hill C.A."/>
            <person name="Birren B."/>
            <person name="Nene V."/>
            <person name="Collins F."/>
            <person name="Alarcon-Chaidez F."/>
            <person name="Wikel S."/>
            <person name="Strausberg R."/>
        </authorList>
    </citation>
    <scope>NUCLEOTIDE SEQUENCE [LARGE SCALE GENOMIC DNA]</scope>
    <source>
        <strain evidence="4">Wikel</strain>
        <strain evidence="2">Wikel colony</strain>
    </source>
</reference>
<keyword evidence="4" id="KW-1185">Reference proteome</keyword>
<evidence type="ECO:0000259" key="1">
    <source>
        <dbReference type="SMART" id="SM00343"/>
    </source>
</evidence>
<reference evidence="3" key="2">
    <citation type="submission" date="2020-05" db="UniProtKB">
        <authorList>
            <consortium name="EnsemblMetazoa"/>
        </authorList>
    </citation>
    <scope>IDENTIFICATION</scope>
    <source>
        <strain evidence="3">wikel</strain>
    </source>
</reference>
<gene>
    <name evidence="2" type="ORF">IscW_ISCW015264</name>
</gene>
<dbReference type="SUPFAM" id="SSF57756">
    <property type="entry name" value="Retrovirus zinc finger-like domains"/>
    <property type="match status" value="1"/>
</dbReference>
<feature type="non-terminal residue" evidence="2">
    <location>
        <position position="1"/>
    </location>
</feature>
<evidence type="ECO:0000313" key="4">
    <source>
        <dbReference type="Proteomes" id="UP000001555"/>
    </source>
</evidence>
<dbReference type="Proteomes" id="UP000001555">
    <property type="component" value="Unassembled WGS sequence"/>
</dbReference>
<dbReference type="VEuPathDB" id="VectorBase:ISCI015264"/>
<proteinExistence type="predicted"/>
<dbReference type="EMBL" id="ABJB010685896">
    <property type="status" value="NOT_ANNOTATED_CDS"/>
    <property type="molecule type" value="Genomic_DNA"/>
</dbReference>
<dbReference type="InterPro" id="IPR036875">
    <property type="entry name" value="Znf_CCHC_sf"/>
</dbReference>